<dbReference type="SMART" id="SM00225">
    <property type="entry name" value="BTB"/>
    <property type="match status" value="1"/>
</dbReference>
<evidence type="ECO:0000259" key="2">
    <source>
        <dbReference type="PROSITE" id="PS50097"/>
    </source>
</evidence>
<comment type="caution">
    <text evidence="3">The sequence shown here is derived from an EMBL/GenBank/DDBJ whole genome shotgun (WGS) entry which is preliminary data.</text>
</comment>
<proteinExistence type="predicted"/>
<protein>
    <submittedName>
        <fullName evidence="3">Kelch like family member 11</fullName>
    </submittedName>
</protein>
<organism evidence="3 4">
    <name type="scientific">Willisornis vidua</name>
    <name type="common">Xingu scale-backed antbird</name>
    <dbReference type="NCBI Taxonomy" id="1566151"/>
    <lineage>
        <taxon>Eukaryota</taxon>
        <taxon>Metazoa</taxon>
        <taxon>Chordata</taxon>
        <taxon>Craniata</taxon>
        <taxon>Vertebrata</taxon>
        <taxon>Euteleostomi</taxon>
        <taxon>Archelosauria</taxon>
        <taxon>Archosauria</taxon>
        <taxon>Dinosauria</taxon>
        <taxon>Saurischia</taxon>
        <taxon>Theropoda</taxon>
        <taxon>Coelurosauria</taxon>
        <taxon>Aves</taxon>
        <taxon>Neognathae</taxon>
        <taxon>Neoaves</taxon>
        <taxon>Telluraves</taxon>
        <taxon>Australaves</taxon>
        <taxon>Passeriformes</taxon>
        <taxon>Thamnophilidae</taxon>
        <taxon>Willisornis</taxon>
    </lineage>
</organism>
<reference evidence="3" key="1">
    <citation type="submission" date="2019-10" db="EMBL/GenBank/DDBJ databases">
        <authorList>
            <person name="Soares A.E.R."/>
            <person name="Aleixo A."/>
            <person name="Schneider P."/>
            <person name="Miyaki C.Y."/>
            <person name="Schneider M.P."/>
            <person name="Mello C."/>
            <person name="Vasconcelos A.T.R."/>
        </authorList>
    </citation>
    <scope>NUCLEOTIDE SEQUENCE</scope>
    <source>
        <tissue evidence="3">Muscle</tissue>
    </source>
</reference>
<feature type="domain" description="BTB" evidence="2">
    <location>
        <begin position="64"/>
        <end position="141"/>
    </location>
</feature>
<dbReference type="Proteomes" id="UP001145742">
    <property type="component" value="Unassembled WGS sequence"/>
</dbReference>
<accession>A0ABQ9CKM8</accession>
<feature type="region of interest" description="Disordered" evidence="1">
    <location>
        <begin position="1"/>
        <end position="37"/>
    </location>
</feature>
<dbReference type="InterPro" id="IPR011333">
    <property type="entry name" value="SKP1/BTB/POZ_sf"/>
</dbReference>
<name>A0ABQ9CKM8_9PASS</name>
<gene>
    <name evidence="3" type="primary">KLHL11</name>
    <name evidence="3" type="ORF">WISP_00182</name>
</gene>
<dbReference type="PANTHER" id="PTHR46105">
    <property type="entry name" value="AGAP004733-PA"/>
    <property type="match status" value="1"/>
</dbReference>
<evidence type="ECO:0000256" key="1">
    <source>
        <dbReference type="SAM" id="MobiDB-lite"/>
    </source>
</evidence>
<dbReference type="InterPro" id="IPR000210">
    <property type="entry name" value="BTB/POZ_dom"/>
</dbReference>
<evidence type="ECO:0000313" key="4">
    <source>
        <dbReference type="Proteomes" id="UP001145742"/>
    </source>
</evidence>
<dbReference type="EMBL" id="WHWB01035999">
    <property type="protein sequence ID" value="KAJ7401234.1"/>
    <property type="molecule type" value="Genomic_DNA"/>
</dbReference>
<dbReference type="InterPro" id="IPR050457">
    <property type="entry name" value="ZnFinger_BTB_dom_contain"/>
</dbReference>
<dbReference type="PANTHER" id="PTHR46105:SF28">
    <property type="entry name" value="ZINC FINGER PROTEIN 37-LIKE"/>
    <property type="match status" value="1"/>
</dbReference>
<feature type="compositionally biased region" description="Pro residues" evidence="1">
    <location>
        <begin position="8"/>
        <end position="18"/>
    </location>
</feature>
<keyword evidence="4" id="KW-1185">Reference proteome</keyword>
<dbReference type="PROSITE" id="PS50097">
    <property type="entry name" value="BTB"/>
    <property type="match status" value="1"/>
</dbReference>
<evidence type="ECO:0000313" key="3">
    <source>
        <dbReference type="EMBL" id="KAJ7401234.1"/>
    </source>
</evidence>
<dbReference type="SUPFAM" id="SSF54695">
    <property type="entry name" value="POZ domain"/>
    <property type="match status" value="1"/>
</dbReference>
<dbReference type="Pfam" id="PF00651">
    <property type="entry name" value="BTB"/>
    <property type="match status" value="1"/>
</dbReference>
<dbReference type="Gene3D" id="3.30.710.10">
    <property type="entry name" value="Potassium Channel Kv1.1, Chain A"/>
    <property type="match status" value="1"/>
</dbReference>
<sequence>MAAAAAPHPHPGVGPGPPAAEAERGGPRGGGADGEAEAEEFGCPAHCSDLAWRQNEQRRQGLYCDITLAFGGAGAAREYRAHRSVLAAATEYFTPLLSGGFAESRSGRVELQKWSSEGGPDPETVEAVVGFMYTGTIRVSPGNVHEVLEMADR</sequence>